<dbReference type="InterPro" id="IPR012795">
    <property type="entry name" value="tRNA_Ile_lys_synt_N"/>
</dbReference>
<sequence>MIDEFARQLGALVTPVPRRLGLAVSGGVDSMALAFLVSKLNSQLRDSLDIHAFTVDHGVRQGSDEEASKVQKNLSQLGITSHVLKMKLEPELKTSPKFELIARNHRTRLLYDACASRQIRHLLFAHTFDDQLETFLMRLMRGSSIIGLAGMNTIGATPQLLAPCQPPLTYLRPLVGFTKTQLYDICIKNNVQWYEDHTNHDPSYAVRNGVRYLLQNPSLLPQFLQPEAVKKRLIQVQSLKQKINHRVDQVLYYLRENRLLSLDLDHSVVCLKLCREFLDLPLIAQSTLLLKPLQRIMPLSDPMYRQSSIQSALAKLGPSCETVTAANIQIHFDQKSHAYIFTRAPPYGDQKKAIRLDIPSPSILGQWSDYHLFDHRYWIRVKISDSAAAPQKISVTLDDPLKYMDLFNETLGPQDWPKSQLVAVQPLILADGVPIGYPTLGILKPMGFDVELRLKDSNGTAENSIFEDNLISLFERSKSRHKKHA</sequence>
<reference evidence="8" key="1">
    <citation type="submission" date="2014-02" db="EMBL/GenBank/DDBJ databases">
        <authorList>
            <person name="Genoscope - CEA"/>
        </authorList>
    </citation>
    <scope>NUCLEOTIDE SEQUENCE</scope>
    <source>
        <strain evidence="8">LS3</strain>
    </source>
</reference>
<evidence type="ECO:0000256" key="6">
    <source>
        <dbReference type="ARBA" id="ARBA00048539"/>
    </source>
</evidence>
<evidence type="ECO:0000256" key="1">
    <source>
        <dbReference type="ARBA" id="ARBA00013267"/>
    </source>
</evidence>
<keyword evidence="5" id="KW-0067">ATP-binding</keyword>
<evidence type="ECO:0000256" key="4">
    <source>
        <dbReference type="ARBA" id="ARBA00022741"/>
    </source>
</evidence>
<dbReference type="PhylomeDB" id="A0A060T3R5"/>
<dbReference type="Gene3D" id="3.40.50.620">
    <property type="entry name" value="HUPs"/>
    <property type="match status" value="1"/>
</dbReference>
<dbReference type="NCBIfam" id="TIGR02432">
    <property type="entry name" value="lysidine_TilS_N"/>
    <property type="match status" value="1"/>
</dbReference>
<proteinExistence type="inferred from homology"/>
<gene>
    <name evidence="8" type="ORF">GNLVRS02_ARAD1C42042g</name>
</gene>
<dbReference type="HAMAP" id="MF_01161">
    <property type="entry name" value="tRNA_Ile_lys_synt"/>
    <property type="match status" value="1"/>
</dbReference>
<dbReference type="GO" id="GO:0005524">
    <property type="term" value="F:ATP binding"/>
    <property type="evidence" value="ECO:0007669"/>
    <property type="project" value="UniProtKB-KW"/>
</dbReference>
<evidence type="ECO:0000256" key="5">
    <source>
        <dbReference type="ARBA" id="ARBA00022840"/>
    </source>
</evidence>
<evidence type="ECO:0000256" key="3">
    <source>
        <dbReference type="ARBA" id="ARBA00022694"/>
    </source>
</evidence>
<dbReference type="EC" id="6.3.4.19" evidence="1"/>
<protein>
    <recommendedName>
        <fullName evidence="1">tRNA(Ile)-lysidine synthetase</fullName>
        <ecNumber evidence="1">6.3.4.19</ecNumber>
    </recommendedName>
</protein>
<keyword evidence="3" id="KW-0819">tRNA processing</keyword>
<dbReference type="PANTHER" id="PTHR43033:SF1">
    <property type="entry name" value="TRNA(ILE)-LYSIDINE SYNTHASE-RELATED"/>
    <property type="match status" value="1"/>
</dbReference>
<dbReference type="InterPro" id="IPR011063">
    <property type="entry name" value="TilS/TtcA_N"/>
</dbReference>
<organism evidence="8">
    <name type="scientific">Blastobotrys adeninivorans</name>
    <name type="common">Yeast</name>
    <name type="synonym">Arxula adeninivorans</name>
    <dbReference type="NCBI Taxonomy" id="409370"/>
    <lineage>
        <taxon>Eukaryota</taxon>
        <taxon>Fungi</taxon>
        <taxon>Dikarya</taxon>
        <taxon>Ascomycota</taxon>
        <taxon>Saccharomycotina</taxon>
        <taxon>Dipodascomycetes</taxon>
        <taxon>Dipodascales</taxon>
        <taxon>Trichomonascaceae</taxon>
        <taxon>Blastobotrys</taxon>
    </lineage>
</organism>
<accession>A0A060T3R5</accession>
<dbReference type="Pfam" id="PF01171">
    <property type="entry name" value="ATP_bind_3"/>
    <property type="match status" value="1"/>
</dbReference>
<dbReference type="InterPro" id="IPR012094">
    <property type="entry name" value="tRNA_Ile_lys_synt"/>
</dbReference>
<keyword evidence="4" id="KW-0547">Nucleotide-binding</keyword>
<dbReference type="CDD" id="cd01992">
    <property type="entry name" value="TilS_N"/>
    <property type="match status" value="1"/>
</dbReference>
<dbReference type="SUPFAM" id="SSF52402">
    <property type="entry name" value="Adenine nucleotide alpha hydrolases-like"/>
    <property type="match status" value="1"/>
</dbReference>
<name>A0A060T3R5_BLAAD</name>
<dbReference type="GO" id="GO:0032267">
    <property type="term" value="F:tRNA(Ile)-lysidine synthase activity"/>
    <property type="evidence" value="ECO:0007669"/>
    <property type="project" value="UniProtKB-EC"/>
</dbReference>
<feature type="domain" description="tRNA(Ile)-lysidine/2-thiocytidine synthase N-terminal" evidence="7">
    <location>
        <begin position="21"/>
        <end position="211"/>
    </location>
</feature>
<evidence type="ECO:0000313" key="8">
    <source>
        <dbReference type="EMBL" id="CDP35725.1"/>
    </source>
</evidence>
<dbReference type="InterPro" id="IPR014729">
    <property type="entry name" value="Rossmann-like_a/b/a_fold"/>
</dbReference>
<evidence type="ECO:0000256" key="2">
    <source>
        <dbReference type="ARBA" id="ARBA00022598"/>
    </source>
</evidence>
<dbReference type="EMBL" id="HG937693">
    <property type="protein sequence ID" value="CDP35725.1"/>
    <property type="molecule type" value="Genomic_DNA"/>
</dbReference>
<dbReference type="GO" id="GO:0008033">
    <property type="term" value="P:tRNA processing"/>
    <property type="evidence" value="ECO:0007669"/>
    <property type="project" value="UniProtKB-KW"/>
</dbReference>
<dbReference type="AlphaFoldDB" id="A0A060T3R5"/>
<comment type="catalytic activity">
    <reaction evidence="6">
        <text>cytidine(34) in tRNA(Ile2) + L-lysine + ATP = lysidine(34) in tRNA(Ile2) + AMP + diphosphate + H(+)</text>
        <dbReference type="Rhea" id="RHEA:43744"/>
        <dbReference type="Rhea" id="RHEA-COMP:10625"/>
        <dbReference type="Rhea" id="RHEA-COMP:10670"/>
        <dbReference type="ChEBI" id="CHEBI:15378"/>
        <dbReference type="ChEBI" id="CHEBI:30616"/>
        <dbReference type="ChEBI" id="CHEBI:32551"/>
        <dbReference type="ChEBI" id="CHEBI:33019"/>
        <dbReference type="ChEBI" id="CHEBI:82748"/>
        <dbReference type="ChEBI" id="CHEBI:83665"/>
        <dbReference type="ChEBI" id="CHEBI:456215"/>
        <dbReference type="EC" id="6.3.4.19"/>
    </reaction>
</comment>
<reference evidence="8" key="2">
    <citation type="submission" date="2014-06" db="EMBL/GenBank/DDBJ databases">
        <title>The complete genome of Blastobotrys (Arxula) adeninivorans LS3 - a yeast of biotechnological interest.</title>
        <authorList>
            <person name="Kunze G."/>
            <person name="Gaillardin C."/>
            <person name="Czernicka M."/>
            <person name="Durrens P."/>
            <person name="Martin T."/>
            <person name="Boer E."/>
            <person name="Gabaldon T."/>
            <person name="Cruz J."/>
            <person name="Talla E."/>
            <person name="Marck C."/>
            <person name="Goffeau A."/>
            <person name="Barbe V."/>
            <person name="Baret P."/>
            <person name="Baronian K."/>
            <person name="Beier S."/>
            <person name="Bleykasten C."/>
            <person name="Bode R."/>
            <person name="Casaregola S."/>
            <person name="Despons L."/>
            <person name="Fairhead C."/>
            <person name="Giersberg M."/>
            <person name="Gierski P."/>
            <person name="Hahnel U."/>
            <person name="Hartmann A."/>
            <person name="Jankowska D."/>
            <person name="Jubin C."/>
            <person name="Jung P."/>
            <person name="Lafontaine I."/>
            <person name="Leh-Louis V."/>
            <person name="Lemaire M."/>
            <person name="Marcet-Houben M."/>
            <person name="Mascher M."/>
            <person name="Morel G."/>
            <person name="Richard G.-F."/>
            <person name="Riechen J."/>
            <person name="Sacerdot C."/>
            <person name="Sarkar A."/>
            <person name="Savel G."/>
            <person name="Schacherer J."/>
            <person name="Sherman D."/>
            <person name="Straub M.-L."/>
            <person name="Stein N."/>
            <person name="Thierry A."/>
            <person name="Trautwein-Schult A."/>
            <person name="Westhof E."/>
            <person name="Worch S."/>
            <person name="Dujon B."/>
            <person name="Souciet J.-L."/>
            <person name="Wincker P."/>
            <person name="Scholz U."/>
            <person name="Neuveglise N."/>
        </authorList>
    </citation>
    <scope>NUCLEOTIDE SEQUENCE</scope>
    <source>
        <strain evidence="8">LS3</strain>
    </source>
</reference>
<dbReference type="PANTHER" id="PTHR43033">
    <property type="entry name" value="TRNA(ILE)-LYSIDINE SYNTHASE-RELATED"/>
    <property type="match status" value="1"/>
</dbReference>
<keyword evidence="2" id="KW-0436">Ligase</keyword>
<evidence type="ECO:0000259" key="7">
    <source>
        <dbReference type="Pfam" id="PF01171"/>
    </source>
</evidence>